<sequence length="528" mass="58097">MASVEQLWSKAQRYLSDGQPIAARIACESILNRDPAHIDARLQLASILLSEHRMRDAAQCLLHAAELPALDAQQAFSVAMALLRVGEILAARDCVERATAAAADSGAACAALARVRQATGEHPQALALLDRAQALGFDSAEFQYFLGHQRLFNGDIDAARAAFESCLRLQPGFGRAVLLLGRLRGHAPEPRALRELQHHAPFVDAGSIDDAALAFARFHALDALGDVAGAWSALQRGNAIMHARLPCDPAYEARLVDRIIARSASLAEAVPEHADAQDAGPQPIFIIGMPRSGTTLLERILGNHSQVAAAGELEDFSRALRWQADWHDRYLIDPELPERLAQADLAQAGRRYLAQTRWRAGNRPRFVDKLPMNYFLAGYIPRALPQARIVHIQREPMDVCFSNYKAYFGNDCAYSYDLTAVAARHRQYQRLMRHWHRLMPGRILEVSYSRLIHAPQTVAREILGHCGLAFEPGCVDLRSNTAPVATLSAEQVQGDIHDRAERASTPYAPYLATLREALAEPPEGPDGN</sequence>
<gene>
    <name evidence="2" type="ORF">ACFPPA_15260</name>
</gene>
<dbReference type="InterPro" id="IPR027417">
    <property type="entry name" value="P-loop_NTPase"/>
</dbReference>
<name>A0ABW0QQP7_9GAMM</name>
<dbReference type="SUPFAM" id="SSF48452">
    <property type="entry name" value="TPR-like"/>
    <property type="match status" value="1"/>
</dbReference>
<evidence type="ECO:0000313" key="3">
    <source>
        <dbReference type="Proteomes" id="UP001596114"/>
    </source>
</evidence>
<dbReference type="EMBL" id="JBHSNF010000003">
    <property type="protein sequence ID" value="MFC5527098.1"/>
    <property type="molecule type" value="Genomic_DNA"/>
</dbReference>
<dbReference type="SUPFAM" id="SSF52540">
    <property type="entry name" value="P-loop containing nucleoside triphosphate hydrolases"/>
    <property type="match status" value="1"/>
</dbReference>
<dbReference type="InterPro" id="IPR011990">
    <property type="entry name" value="TPR-like_helical_dom_sf"/>
</dbReference>
<dbReference type="InterPro" id="IPR026634">
    <property type="entry name" value="TPST-like"/>
</dbReference>
<dbReference type="RefSeq" id="WP_377321422.1">
    <property type="nucleotide sequence ID" value="NZ_JBHSNF010000003.1"/>
</dbReference>
<dbReference type="PANTHER" id="PTHR12788:SF10">
    <property type="entry name" value="PROTEIN-TYROSINE SULFOTRANSFERASE"/>
    <property type="match status" value="1"/>
</dbReference>
<dbReference type="Gene3D" id="3.40.50.300">
    <property type="entry name" value="P-loop containing nucleotide triphosphate hydrolases"/>
    <property type="match status" value="1"/>
</dbReference>
<dbReference type="SMART" id="SM00028">
    <property type="entry name" value="TPR"/>
    <property type="match status" value="5"/>
</dbReference>
<protein>
    <submittedName>
        <fullName evidence="2">Tetratricopeptide repeat-containing sulfotransferase family protein</fullName>
    </submittedName>
</protein>
<proteinExistence type="predicted"/>
<evidence type="ECO:0000313" key="2">
    <source>
        <dbReference type="EMBL" id="MFC5527098.1"/>
    </source>
</evidence>
<comment type="caution">
    <text evidence="2">The sequence shown here is derived from an EMBL/GenBank/DDBJ whole genome shotgun (WGS) entry which is preliminary data.</text>
</comment>
<keyword evidence="3" id="KW-1185">Reference proteome</keyword>
<keyword evidence="1" id="KW-0808">Transferase</keyword>
<evidence type="ECO:0000256" key="1">
    <source>
        <dbReference type="ARBA" id="ARBA00022679"/>
    </source>
</evidence>
<dbReference type="Proteomes" id="UP001596114">
    <property type="component" value="Unassembled WGS sequence"/>
</dbReference>
<dbReference type="PANTHER" id="PTHR12788">
    <property type="entry name" value="PROTEIN-TYROSINE SULFOTRANSFERASE 2"/>
    <property type="match status" value="1"/>
</dbReference>
<reference evidence="3" key="1">
    <citation type="journal article" date="2019" name="Int. J. Syst. Evol. Microbiol.">
        <title>The Global Catalogue of Microorganisms (GCM) 10K type strain sequencing project: providing services to taxonomists for standard genome sequencing and annotation.</title>
        <authorList>
            <consortium name="The Broad Institute Genomics Platform"/>
            <consortium name="The Broad Institute Genome Sequencing Center for Infectious Disease"/>
            <person name="Wu L."/>
            <person name="Ma J."/>
        </authorList>
    </citation>
    <scope>NUCLEOTIDE SEQUENCE [LARGE SCALE GENOMIC DNA]</scope>
    <source>
        <strain evidence="3">CGMCC 1.16619</strain>
    </source>
</reference>
<dbReference type="Pfam" id="PF13469">
    <property type="entry name" value="Sulfotransfer_3"/>
    <property type="match status" value="1"/>
</dbReference>
<organism evidence="2 3">
    <name type="scientific">Rhodanobacter ginsengisoli</name>
    <dbReference type="NCBI Taxonomy" id="418646"/>
    <lineage>
        <taxon>Bacteria</taxon>
        <taxon>Pseudomonadati</taxon>
        <taxon>Pseudomonadota</taxon>
        <taxon>Gammaproteobacteria</taxon>
        <taxon>Lysobacterales</taxon>
        <taxon>Rhodanobacteraceae</taxon>
        <taxon>Rhodanobacter</taxon>
    </lineage>
</organism>
<accession>A0ABW0QQP7</accession>
<dbReference type="InterPro" id="IPR019734">
    <property type="entry name" value="TPR_rpt"/>
</dbReference>
<dbReference type="Gene3D" id="1.25.40.10">
    <property type="entry name" value="Tetratricopeptide repeat domain"/>
    <property type="match status" value="1"/>
</dbReference>